<name>A0A1I1R612_9RHOB</name>
<reference evidence="2 3" key="1">
    <citation type="submission" date="2016-10" db="EMBL/GenBank/DDBJ databases">
        <authorList>
            <person name="de Groot N.N."/>
        </authorList>
    </citation>
    <scope>NUCLEOTIDE SEQUENCE [LARGE SCALE GENOMIC DNA]</scope>
    <source>
        <strain evidence="2 3">DSM 19548</strain>
    </source>
</reference>
<accession>A0A1I1R612</accession>
<dbReference type="OrthoDB" id="4446543at2"/>
<dbReference type="Pfam" id="PF04233">
    <property type="entry name" value="Phage_Mu_F"/>
    <property type="match status" value="1"/>
</dbReference>
<proteinExistence type="predicted"/>
<dbReference type="Proteomes" id="UP000198728">
    <property type="component" value="Unassembled WGS sequence"/>
</dbReference>
<dbReference type="InterPro" id="IPR006528">
    <property type="entry name" value="Phage_head_morphogenesis_dom"/>
</dbReference>
<dbReference type="STRING" id="441112.SAMN04488094_12817"/>
<dbReference type="NCBIfam" id="TIGR01641">
    <property type="entry name" value="phageSPP1_gp7"/>
    <property type="match status" value="1"/>
</dbReference>
<protein>
    <submittedName>
        <fullName evidence="2">Phage putative head morphogenesis protein, SPP1 gp7 family</fullName>
    </submittedName>
</protein>
<evidence type="ECO:0000259" key="1">
    <source>
        <dbReference type="Pfam" id="PF04233"/>
    </source>
</evidence>
<dbReference type="AlphaFoldDB" id="A0A1I1R612"/>
<evidence type="ECO:0000313" key="2">
    <source>
        <dbReference type="EMBL" id="SFD29745.1"/>
    </source>
</evidence>
<evidence type="ECO:0000313" key="3">
    <source>
        <dbReference type="Proteomes" id="UP000198728"/>
    </source>
</evidence>
<keyword evidence="3" id="KW-1185">Reference proteome</keyword>
<gene>
    <name evidence="2" type="ORF">SAMN04488094_12817</name>
</gene>
<dbReference type="EMBL" id="FOLG01000028">
    <property type="protein sequence ID" value="SFD29745.1"/>
    <property type="molecule type" value="Genomic_DNA"/>
</dbReference>
<dbReference type="RefSeq" id="WP_093363011.1">
    <property type="nucleotide sequence ID" value="NZ_FOLG01000028.1"/>
</dbReference>
<sequence length="261" mass="29292">MTITYTEAYRTAFVEYLRRGTPIRLSLKQAGITDQYVWRTRRDERVRRSHRINDGRVFSWSDPPVTGHPGEDYNCRCEAVPFVAGETEFGFHEFTTSLASSYDRWSNRDFIRHYYNGGGRAVTLLEIGHLREIAEQYAYGDGAEGAFRRLADQIADEARASGAGALSYDFGAPYDFGDVAFSHGDGVVRGRFVGRVDDRGAMLRITGETTFEFSDIFEDPLDIGIEAGGTPYPITGDWTARFSAEVVKDARRSEYGGVGRK</sequence>
<feature type="domain" description="Phage head morphogenesis" evidence="1">
    <location>
        <begin position="27"/>
        <end position="79"/>
    </location>
</feature>
<organism evidence="2 3">
    <name type="scientific">Tropicimonas isoalkanivorans</name>
    <dbReference type="NCBI Taxonomy" id="441112"/>
    <lineage>
        <taxon>Bacteria</taxon>
        <taxon>Pseudomonadati</taxon>
        <taxon>Pseudomonadota</taxon>
        <taxon>Alphaproteobacteria</taxon>
        <taxon>Rhodobacterales</taxon>
        <taxon>Roseobacteraceae</taxon>
        <taxon>Tropicimonas</taxon>
    </lineage>
</organism>